<dbReference type="InterPro" id="IPR005973">
    <property type="entry name" value="NifE"/>
</dbReference>
<dbReference type="EMBL" id="JAXOJX010000029">
    <property type="protein sequence ID" value="MDZ5458361.1"/>
    <property type="molecule type" value="Genomic_DNA"/>
</dbReference>
<evidence type="ECO:0000313" key="8">
    <source>
        <dbReference type="EMBL" id="MDZ5458361.1"/>
    </source>
</evidence>
<dbReference type="NCBIfam" id="TIGR01283">
    <property type="entry name" value="nifE"/>
    <property type="match status" value="1"/>
</dbReference>
<evidence type="ECO:0000256" key="3">
    <source>
        <dbReference type="ARBA" id="ARBA00011002"/>
    </source>
</evidence>
<evidence type="ECO:0000313" key="9">
    <source>
        <dbReference type="Proteomes" id="UP001293718"/>
    </source>
</evidence>
<protein>
    <recommendedName>
        <fullName evidence="4">Nitrogenase iron-molybdenum cofactor biosynthesis protein NifE</fullName>
    </recommendedName>
</protein>
<organism evidence="8 9">
    <name type="scientific">Azohydromonas lata</name>
    <dbReference type="NCBI Taxonomy" id="45677"/>
    <lineage>
        <taxon>Bacteria</taxon>
        <taxon>Pseudomonadati</taxon>
        <taxon>Pseudomonadota</taxon>
        <taxon>Betaproteobacteria</taxon>
        <taxon>Burkholderiales</taxon>
        <taxon>Sphaerotilaceae</taxon>
        <taxon>Azohydromonas</taxon>
    </lineage>
</organism>
<keyword evidence="9" id="KW-1185">Reference proteome</keyword>
<dbReference type="RefSeq" id="WP_066341915.1">
    <property type="nucleotide sequence ID" value="NZ_JAXOJX010000029.1"/>
</dbReference>
<dbReference type="InterPro" id="IPR000318">
    <property type="entry name" value="Nase_comp1_CS"/>
</dbReference>
<accession>A0ABU5IIK1</accession>
<comment type="caution">
    <text evidence="8">The sequence shown here is derived from an EMBL/GenBank/DDBJ whole genome shotgun (WGS) entry which is preliminary data.</text>
</comment>
<dbReference type="PANTHER" id="PTHR42956:SF1">
    <property type="entry name" value="NITROGENASE IRON-MOLYBDENUM COFACTOR BIOSYNTHESIS PROTEIN NIFE"/>
    <property type="match status" value="1"/>
</dbReference>
<evidence type="ECO:0000256" key="1">
    <source>
        <dbReference type="ARBA" id="ARBA00003171"/>
    </source>
</evidence>
<reference evidence="8 9" key="1">
    <citation type="submission" date="2023-11" db="EMBL/GenBank/DDBJ databases">
        <title>Draft genome of Azohydromonas lata strain H1 (DSM1123), a polyhydroxyalkanoate producer.</title>
        <authorList>
            <person name="Traversa D."/>
            <person name="D'Addabbo P."/>
            <person name="Pazzani C."/>
            <person name="Manzari C."/>
            <person name="Chiara M."/>
            <person name="Scrascia M."/>
        </authorList>
    </citation>
    <scope>NUCLEOTIDE SEQUENCE [LARGE SCALE GENOMIC DNA]</scope>
    <source>
        <strain evidence="8 9">H1</strain>
    </source>
</reference>
<dbReference type="Gene3D" id="3.40.50.12380">
    <property type="entry name" value="Nitrogenase MoFe cofactor biosynthesis protein NifE, C-terminal"/>
    <property type="match status" value="1"/>
</dbReference>
<dbReference type="CDD" id="cd01968">
    <property type="entry name" value="Nitrogenase_NifE_I"/>
    <property type="match status" value="1"/>
</dbReference>
<evidence type="ECO:0000259" key="7">
    <source>
        <dbReference type="Pfam" id="PF00148"/>
    </source>
</evidence>
<comment type="similarity">
    <text evidence="3 6">Belongs to the NifD/NifK/NifE/NifN family.</text>
</comment>
<feature type="domain" description="Nitrogenase/oxidoreductase component 1" evidence="7">
    <location>
        <begin position="46"/>
        <end position="445"/>
    </location>
</feature>
<keyword evidence="5 6" id="KW-0535">Nitrogen fixation</keyword>
<evidence type="ECO:0000256" key="2">
    <source>
        <dbReference type="ARBA" id="ARBA00005155"/>
    </source>
</evidence>
<dbReference type="Proteomes" id="UP001293718">
    <property type="component" value="Unassembled WGS sequence"/>
</dbReference>
<dbReference type="InterPro" id="IPR000510">
    <property type="entry name" value="Nase/OxRdtase_comp1"/>
</dbReference>
<evidence type="ECO:0000256" key="4">
    <source>
        <dbReference type="ARBA" id="ARBA00013280"/>
    </source>
</evidence>
<comment type="function">
    <text evidence="1">This protein may play a role in the biosynthesis of the prosthetic group of nitrogenase (FeMo cofactor).</text>
</comment>
<dbReference type="Pfam" id="PF00148">
    <property type="entry name" value="Oxidored_nitro"/>
    <property type="match status" value="1"/>
</dbReference>
<dbReference type="SUPFAM" id="SSF53807">
    <property type="entry name" value="Helical backbone' metal receptor"/>
    <property type="match status" value="1"/>
</dbReference>
<dbReference type="InterPro" id="IPR049939">
    <property type="entry name" value="NifE-like"/>
</dbReference>
<name>A0ABU5IIK1_9BURK</name>
<comment type="pathway">
    <text evidence="2">Cofactor biosynthesis; Fe-Mo cofactor biosynthesis.</text>
</comment>
<evidence type="ECO:0000256" key="5">
    <source>
        <dbReference type="ARBA" id="ARBA00023231"/>
    </source>
</evidence>
<dbReference type="PANTHER" id="PTHR42956">
    <property type="entry name" value="NITROGENASE IRON-MOLYBDENUM COFACTOR BIOSYNTHESIS PROTEIN NIFE"/>
    <property type="match status" value="1"/>
</dbReference>
<evidence type="ECO:0000256" key="6">
    <source>
        <dbReference type="RuleBase" id="RU004021"/>
    </source>
</evidence>
<sequence length="469" mass="51778">MLPSLKDKIAQVFDEPGCEINQAKDEKARKKGCTKQLTPGAAAGGCAFDGAKIALQPIVDVAHLVHGPIACEGNSWDNRHSASSGSELYRIGFTTDINELDVIYGAEKRLFKAIRQILDTQDPAAVFVYQTCVTGLIGDDIEAVCKRAAEKFGRPVIPVNAPGFAGPKNLGNKLGAEALLDYVVGTMEPEYTTPYDINIIGEYNLSGELWQVKPMLDALGIRILSCMSGDGRYREVASAHRAKVNMMVCSKSMINIATRMQQRWNIPFFEGSFYGISDMSMTLREIARLLVEQGADAELKDRTEALIAVEEARAYERIRAYRQRLAGKKVLLITGGVKSWSVVSALQEAGLEVVGTSVKKSTREDKEKIKEIMGDDAHMIDDLSPREMYAMLRDAKADIMLSGGRSQFVALKARMPWMDINQERHYAFAGYEGMVTMINEIDKAIFNPVWQQVRAPAPWEDTAQAALPV</sequence>
<dbReference type="Gene3D" id="3.40.50.1980">
    <property type="entry name" value="Nitrogenase molybdenum iron protein domain"/>
    <property type="match status" value="1"/>
</dbReference>
<gene>
    <name evidence="8" type="primary">nifE</name>
    <name evidence="8" type="ORF">SM757_17435</name>
</gene>
<dbReference type="PROSITE" id="PS00699">
    <property type="entry name" value="NITROGENASE_1_1"/>
    <property type="match status" value="1"/>
</dbReference>
<dbReference type="PROSITE" id="PS00090">
    <property type="entry name" value="NITROGENASE_1_2"/>
    <property type="match status" value="1"/>
</dbReference>
<proteinExistence type="inferred from homology"/>